<reference evidence="9" key="1">
    <citation type="journal article" date="2020" name="Sci. Rep.">
        <title>Tobamoviruses can be frequently present in the oropharynx and gut of infants during their first year of life.</title>
        <authorList>
            <person name="Aguado-Garcia Y."/>
            <person name="Taboada B."/>
            <person name="Moran P."/>
            <person name="Rivera-Gutierrez X."/>
            <person name="Serrano-Vazquez A."/>
            <person name="Isa P."/>
            <person name="Rojas-Velazquez L."/>
            <person name="Perez-Juarez H."/>
            <person name="Lopez S."/>
            <person name="Torres J."/>
            <person name="Ximenez C."/>
            <person name="Arias C.F."/>
        </authorList>
    </citation>
    <scope>NUCLEOTIDE SEQUENCE</scope>
    <source>
        <strain evidence="9">I2-3.5-TSAMV</strain>
    </source>
</reference>
<dbReference type="Gene3D" id="1.20.120.70">
    <property type="entry name" value="Tobacco mosaic virus-like, coat protein"/>
    <property type="match status" value="1"/>
</dbReference>
<evidence type="ECO:0000256" key="1">
    <source>
        <dbReference type="ARBA" id="ARBA00003662"/>
    </source>
</evidence>
<protein>
    <recommendedName>
        <fullName evidence="4 8">Capsid protein</fullName>
    </recommendedName>
</protein>
<evidence type="ECO:0000256" key="7">
    <source>
        <dbReference type="ARBA" id="ARBA00022844"/>
    </source>
</evidence>
<keyword evidence="6 8" id="KW-0167">Capsid protein</keyword>
<proteinExistence type="inferred from homology"/>
<evidence type="ECO:0000256" key="2">
    <source>
        <dbReference type="ARBA" id="ARBA00004328"/>
    </source>
</evidence>
<keyword evidence="7 8" id="KW-0946">Virion</keyword>
<dbReference type="SUPFAM" id="SSF47195">
    <property type="entry name" value="TMV-like viral coat proteins"/>
    <property type="match status" value="1"/>
</dbReference>
<evidence type="ECO:0000313" key="9">
    <source>
        <dbReference type="EMBL" id="QNG71023.1"/>
    </source>
</evidence>
<dbReference type="EMBL" id="MT130380">
    <property type="protein sequence ID" value="QNG71023.1"/>
    <property type="molecule type" value="Genomic_RNA"/>
</dbReference>
<evidence type="ECO:0000256" key="8">
    <source>
        <dbReference type="RuleBase" id="RU003967"/>
    </source>
</evidence>
<dbReference type="InterPro" id="IPR036417">
    <property type="entry name" value="TMV-like_coat_sf"/>
</dbReference>
<comment type="similarity">
    <text evidence="3 8">Belongs to the virgaviridae capsid protein family.</text>
</comment>
<name>A0A7G7P087_9VIRU</name>
<dbReference type="GO" id="GO:0005198">
    <property type="term" value="F:structural molecule activity"/>
    <property type="evidence" value="ECO:0007669"/>
    <property type="project" value="InterPro"/>
</dbReference>
<sequence>MSYTISNPNQLVYLASVWADPTELLNLCTSALGNQFQTQQARTTVQQQFSDVWKTVPATNIRFPNAGFRVYRYNAVLDSLITALLGSFDTRNRIIEVENPQNPTTAETLDATRRVDDATVAIRSGINNLMNELVRGTGMYNQAQFESVSGLTWATTATSS</sequence>
<keyword evidence="5" id="KW-1139">Helical capsid protein</keyword>
<evidence type="ECO:0000256" key="4">
    <source>
        <dbReference type="ARBA" id="ARBA00018091"/>
    </source>
</evidence>
<comment type="subcellular location">
    <subcellularLocation>
        <location evidence="2">Virion</location>
    </subcellularLocation>
</comment>
<evidence type="ECO:0000256" key="3">
    <source>
        <dbReference type="ARBA" id="ARBA00005281"/>
    </source>
</evidence>
<accession>A0A7G7P087</accession>
<evidence type="ECO:0000256" key="5">
    <source>
        <dbReference type="ARBA" id="ARBA00022497"/>
    </source>
</evidence>
<organism evidence="9">
    <name type="scientific">Tropical soda apple mosaic virus</name>
    <dbReference type="NCBI Taxonomy" id="327387"/>
    <lineage>
        <taxon>Viruses</taxon>
        <taxon>Riboviria</taxon>
        <taxon>Orthornavirae</taxon>
        <taxon>Kitrinoviricota</taxon>
        <taxon>Alsuviricetes</taxon>
        <taxon>Martellivirales</taxon>
        <taxon>Virgaviridae</taxon>
        <taxon>Tobamovirus</taxon>
        <taxon>Tobamovirus tropici</taxon>
    </lineage>
</organism>
<comment type="function">
    <text evidence="1">Capsid protein self-assembles to form rod-shaped virions about 18 nm in diameter with a central canal enclosing the viral genomic RNA.</text>
</comment>
<dbReference type="InterPro" id="IPR001337">
    <property type="entry name" value="TMV-like_coat"/>
</dbReference>
<dbReference type="GO" id="GO:0019029">
    <property type="term" value="C:helical viral capsid"/>
    <property type="evidence" value="ECO:0007669"/>
    <property type="project" value="UniProtKB-KW"/>
</dbReference>
<evidence type="ECO:0000256" key="6">
    <source>
        <dbReference type="ARBA" id="ARBA00022561"/>
    </source>
</evidence>
<dbReference type="Pfam" id="PF00721">
    <property type="entry name" value="TMV_coat"/>
    <property type="match status" value="1"/>
</dbReference>